<dbReference type="Proteomes" id="UP000245678">
    <property type="component" value="Unassembled WGS sequence"/>
</dbReference>
<gene>
    <name evidence="2" type="ORF">LX99_01878</name>
</gene>
<name>A0A316HC00_9SPHI</name>
<feature type="chain" id="PRO_5016289897" evidence="1">
    <location>
        <begin position="19"/>
        <end position="358"/>
    </location>
</feature>
<dbReference type="Pfam" id="PF16286">
    <property type="entry name" value="DUF4932"/>
    <property type="match status" value="1"/>
</dbReference>
<reference evidence="2 3" key="1">
    <citation type="submission" date="2018-05" db="EMBL/GenBank/DDBJ databases">
        <title>Genomic Encyclopedia of Archaeal and Bacterial Type Strains, Phase II (KMG-II): from individual species to whole genera.</title>
        <authorList>
            <person name="Goeker M."/>
        </authorList>
    </citation>
    <scope>NUCLEOTIDE SEQUENCE [LARGE SCALE GENOMIC DNA]</scope>
    <source>
        <strain evidence="2 3">DSM 19975</strain>
    </source>
</reference>
<dbReference type="EMBL" id="QGHA01000003">
    <property type="protein sequence ID" value="PWK78038.1"/>
    <property type="molecule type" value="Genomic_DNA"/>
</dbReference>
<comment type="caution">
    <text evidence="2">The sequence shown here is derived from an EMBL/GenBank/DDBJ whole genome shotgun (WGS) entry which is preliminary data.</text>
</comment>
<proteinExistence type="predicted"/>
<evidence type="ECO:0000256" key="1">
    <source>
        <dbReference type="SAM" id="SignalP"/>
    </source>
</evidence>
<dbReference type="InterPro" id="IPR032560">
    <property type="entry name" value="DUF4932"/>
</dbReference>
<dbReference type="AlphaFoldDB" id="A0A316HC00"/>
<evidence type="ECO:0000313" key="2">
    <source>
        <dbReference type="EMBL" id="PWK78038.1"/>
    </source>
</evidence>
<feature type="signal peptide" evidence="1">
    <location>
        <begin position="1"/>
        <end position="18"/>
    </location>
</feature>
<accession>A0A316HC00</accession>
<protein>
    <submittedName>
        <fullName evidence="2">Uncharacterized protein DUF4932</fullName>
    </submittedName>
</protein>
<organism evidence="2 3">
    <name type="scientific">Mucilaginibacter oryzae</name>
    <dbReference type="NCBI Taxonomy" id="468058"/>
    <lineage>
        <taxon>Bacteria</taxon>
        <taxon>Pseudomonadati</taxon>
        <taxon>Bacteroidota</taxon>
        <taxon>Sphingobacteriia</taxon>
        <taxon>Sphingobacteriales</taxon>
        <taxon>Sphingobacteriaceae</taxon>
        <taxon>Mucilaginibacter</taxon>
    </lineage>
</organism>
<sequence length="358" mass="42522">MKRILLLILIVLSSPAYSQVKDQLKVNVHPGVELFTIVQILADKYPQPNPSAYSKEALAYFEKYKDHPAVKKVATFGQTYTDLVELGWCMSDFPNIKIYEPAELSWYKNYGKENVLEYIKLCRDFFNATHFWDFYRKHAARYTRWGNSLKASVDSAGLVQKLQGFYKYNADVHWWICIDPLNSWGSHAITTKTINPQFADWIVYNTGYFERNADPQKDPYFEFANFDNLVFHEGSHIYLNGLEKQYEKQIDELAYLFNKNDDGMKRNSISNWRYCFDENMVRSVTAALYHQYREPRAYKKQMAKELLSDFIYVEELEPFIYERYLKSNKYKSFVEFFPEILKYLREKHTPPVQTTNKE</sequence>
<keyword evidence="1" id="KW-0732">Signal</keyword>
<dbReference type="RefSeq" id="WP_109607640.1">
    <property type="nucleotide sequence ID" value="NZ_QGHA01000003.1"/>
</dbReference>
<keyword evidence="3" id="KW-1185">Reference proteome</keyword>
<evidence type="ECO:0000313" key="3">
    <source>
        <dbReference type="Proteomes" id="UP000245678"/>
    </source>
</evidence>